<dbReference type="InterPro" id="IPR036093">
    <property type="entry name" value="NAC_dom_sf"/>
</dbReference>
<dbReference type="SUPFAM" id="SSF101941">
    <property type="entry name" value="NAC domain"/>
    <property type="match status" value="1"/>
</dbReference>
<dbReference type="PANTHER" id="PTHR31719">
    <property type="entry name" value="NAC TRANSCRIPTION FACTOR 56"/>
    <property type="match status" value="1"/>
</dbReference>
<dbReference type="OrthoDB" id="692749at2759"/>
<dbReference type="Proteomes" id="UP000006038">
    <property type="component" value="Chromosome 11"/>
</dbReference>
<dbReference type="PROSITE" id="PS51005">
    <property type="entry name" value="NAC"/>
    <property type="match status" value="1"/>
</dbReference>
<accession>J3N5Z5</accession>
<dbReference type="KEGG" id="obr:102703911"/>
<feature type="compositionally biased region" description="Basic residues" evidence="5">
    <location>
        <begin position="204"/>
        <end position="214"/>
    </location>
</feature>
<organism evidence="7">
    <name type="scientific">Oryza brachyantha</name>
    <name type="common">malo sina</name>
    <dbReference type="NCBI Taxonomy" id="4533"/>
    <lineage>
        <taxon>Eukaryota</taxon>
        <taxon>Viridiplantae</taxon>
        <taxon>Streptophyta</taxon>
        <taxon>Embryophyta</taxon>
        <taxon>Tracheophyta</taxon>
        <taxon>Spermatophyta</taxon>
        <taxon>Magnoliopsida</taxon>
        <taxon>Liliopsida</taxon>
        <taxon>Poales</taxon>
        <taxon>Poaceae</taxon>
        <taxon>BOP clade</taxon>
        <taxon>Oryzoideae</taxon>
        <taxon>Oryzeae</taxon>
        <taxon>Oryzinae</taxon>
        <taxon>Oryza</taxon>
    </lineage>
</organism>
<keyword evidence="2" id="KW-0238">DNA-binding</keyword>
<name>J3N5Z5_ORYBR</name>
<dbReference type="EnsemblPlants" id="OB11G12310.1">
    <property type="protein sequence ID" value="OB11G12310.1"/>
    <property type="gene ID" value="OB11G12310"/>
</dbReference>
<protein>
    <recommendedName>
        <fullName evidence="6">NAC domain-containing protein</fullName>
    </recommendedName>
</protein>
<evidence type="ECO:0000256" key="5">
    <source>
        <dbReference type="SAM" id="MobiDB-lite"/>
    </source>
</evidence>
<evidence type="ECO:0000256" key="1">
    <source>
        <dbReference type="ARBA" id="ARBA00023015"/>
    </source>
</evidence>
<dbReference type="AlphaFoldDB" id="J3N5Z5"/>
<keyword evidence="8" id="KW-1185">Reference proteome</keyword>
<dbReference type="Gramene" id="OB11G12310.1">
    <property type="protein sequence ID" value="OB11G12310.1"/>
    <property type="gene ID" value="OB11G12310"/>
</dbReference>
<evidence type="ECO:0000256" key="4">
    <source>
        <dbReference type="ARBA" id="ARBA00023242"/>
    </source>
</evidence>
<reference evidence="7" key="1">
    <citation type="journal article" date="2013" name="Nat. Commun.">
        <title>Whole-genome sequencing of Oryza brachyantha reveals mechanisms underlying Oryza genome evolution.</title>
        <authorList>
            <person name="Chen J."/>
            <person name="Huang Q."/>
            <person name="Gao D."/>
            <person name="Wang J."/>
            <person name="Lang Y."/>
            <person name="Liu T."/>
            <person name="Li B."/>
            <person name="Bai Z."/>
            <person name="Luis Goicoechea J."/>
            <person name="Liang C."/>
            <person name="Chen C."/>
            <person name="Zhang W."/>
            <person name="Sun S."/>
            <person name="Liao Y."/>
            <person name="Zhang X."/>
            <person name="Yang L."/>
            <person name="Song C."/>
            <person name="Wang M."/>
            <person name="Shi J."/>
            <person name="Liu G."/>
            <person name="Liu J."/>
            <person name="Zhou H."/>
            <person name="Zhou W."/>
            <person name="Yu Q."/>
            <person name="An N."/>
            <person name="Chen Y."/>
            <person name="Cai Q."/>
            <person name="Wang B."/>
            <person name="Liu B."/>
            <person name="Min J."/>
            <person name="Huang Y."/>
            <person name="Wu H."/>
            <person name="Li Z."/>
            <person name="Zhang Y."/>
            <person name="Yin Y."/>
            <person name="Song W."/>
            <person name="Jiang J."/>
            <person name="Jackson S.A."/>
            <person name="Wing R.A."/>
            <person name="Wang J."/>
            <person name="Chen M."/>
        </authorList>
    </citation>
    <scope>NUCLEOTIDE SEQUENCE [LARGE SCALE GENOMIC DNA]</scope>
    <source>
        <strain evidence="7">cv. IRGC 101232</strain>
    </source>
</reference>
<keyword evidence="4" id="KW-0539">Nucleus</keyword>
<dbReference type="InterPro" id="IPR003441">
    <property type="entry name" value="NAC-dom"/>
</dbReference>
<evidence type="ECO:0000259" key="6">
    <source>
        <dbReference type="PROSITE" id="PS51005"/>
    </source>
</evidence>
<dbReference type="GeneID" id="102703911"/>
<feature type="region of interest" description="Disordered" evidence="5">
    <location>
        <begin position="197"/>
        <end position="236"/>
    </location>
</feature>
<dbReference type="HOGENOM" id="CLU_049098_0_0_1"/>
<evidence type="ECO:0000256" key="2">
    <source>
        <dbReference type="ARBA" id="ARBA00023125"/>
    </source>
</evidence>
<dbReference type="Gene3D" id="2.170.150.80">
    <property type="entry name" value="NAC domain"/>
    <property type="match status" value="1"/>
</dbReference>
<proteinExistence type="predicted"/>
<dbReference type="PANTHER" id="PTHR31719:SF94">
    <property type="entry name" value="PROTEIN ATAF2"/>
    <property type="match status" value="1"/>
</dbReference>
<feature type="domain" description="NAC" evidence="6">
    <location>
        <begin position="37"/>
        <end position="189"/>
    </location>
</feature>
<dbReference type="GO" id="GO:0006355">
    <property type="term" value="P:regulation of DNA-templated transcription"/>
    <property type="evidence" value="ECO:0007669"/>
    <property type="project" value="InterPro"/>
</dbReference>
<dbReference type="eggNOG" id="ENOG502R6WF">
    <property type="taxonomic scope" value="Eukaryota"/>
</dbReference>
<evidence type="ECO:0000313" key="8">
    <source>
        <dbReference type="Proteomes" id="UP000006038"/>
    </source>
</evidence>
<dbReference type="GO" id="GO:0003677">
    <property type="term" value="F:DNA binding"/>
    <property type="evidence" value="ECO:0007669"/>
    <property type="project" value="UniProtKB-KW"/>
</dbReference>
<evidence type="ECO:0000313" key="7">
    <source>
        <dbReference type="EnsemblPlants" id="OB11G12310.1"/>
    </source>
</evidence>
<keyword evidence="3" id="KW-0804">Transcription</keyword>
<keyword evidence="1" id="KW-0805">Transcription regulation</keyword>
<reference evidence="7" key="2">
    <citation type="submission" date="2015-02" db="UniProtKB">
        <authorList>
            <consortium name="EnsemblPlants"/>
        </authorList>
    </citation>
    <scope>IDENTIFICATION</scope>
</reference>
<sequence>MENGAGAGAITQLIESGGGGGGPPAAKKEALVVQLQFPSGFPFSPTDEELVDVYLRCKIEGRKAPLDVVNEVNIMCYHPENLIEKYRAYGEHRWFFTMVREASKTKKKGEPNRKVKVDDVEVGSWSATGSVVQIHSTKEANRKAIIGSKRVLTFKSAIASEEDRWSMHEYVMAGKSEMGQYVLCAIQLKQTYEAEKKAAEDGKKHNRRTRKAKRVAAMGEAQEEGQHETPPPEEDVCTSMASMFAAEEDVCTSMTSMFAAEEDAAMADANDGMAQADHQSSESYAAMCSEAEPVYYADQFAFAAPDDSSSCGGGNCLSYQHPATGSAASAGQAQYHVQYYQICSQDGGNMGVCSTNAGLHYNMLMGGQVQNQICSQGNVGVIGGSEDWTAFHVAVSCDQLIAAQQVERLPIGDMSSRTYFQDTDMNDFKDIFGDDDNVEIPNQWE</sequence>
<evidence type="ECO:0000256" key="3">
    <source>
        <dbReference type="ARBA" id="ARBA00023163"/>
    </source>
</evidence>
<dbReference type="Pfam" id="PF02365">
    <property type="entry name" value="NAM"/>
    <property type="match status" value="1"/>
</dbReference>